<proteinExistence type="predicted"/>
<dbReference type="EMBL" id="VSSQ01033990">
    <property type="protein sequence ID" value="MPM85782.1"/>
    <property type="molecule type" value="Genomic_DNA"/>
</dbReference>
<comment type="caution">
    <text evidence="2">The sequence shown here is derived from an EMBL/GenBank/DDBJ whole genome shotgun (WGS) entry which is preliminary data.</text>
</comment>
<evidence type="ECO:0000256" key="1">
    <source>
        <dbReference type="SAM" id="Phobius"/>
    </source>
</evidence>
<dbReference type="AlphaFoldDB" id="A0A645DB31"/>
<accession>A0A645DB31</accession>
<keyword evidence="1" id="KW-0812">Transmembrane</keyword>
<keyword evidence="1" id="KW-1133">Transmembrane helix</keyword>
<sequence>MIESVSFVAPLILLFLPTILQQLLELLFALPMFVGSLLSLADTDVLSISIHFRQLLVLALNRHIDRVIRLIILLSIFDIFQVPVGLPSIVLLLAGFPLLFYQHLLLN</sequence>
<organism evidence="2">
    <name type="scientific">bioreactor metagenome</name>
    <dbReference type="NCBI Taxonomy" id="1076179"/>
    <lineage>
        <taxon>unclassified sequences</taxon>
        <taxon>metagenomes</taxon>
        <taxon>ecological metagenomes</taxon>
    </lineage>
</organism>
<evidence type="ECO:0000313" key="2">
    <source>
        <dbReference type="EMBL" id="MPM85782.1"/>
    </source>
</evidence>
<reference evidence="2" key="1">
    <citation type="submission" date="2019-08" db="EMBL/GenBank/DDBJ databases">
        <authorList>
            <person name="Kucharzyk K."/>
            <person name="Murdoch R.W."/>
            <person name="Higgins S."/>
            <person name="Loffler F."/>
        </authorList>
    </citation>
    <scope>NUCLEOTIDE SEQUENCE</scope>
</reference>
<feature type="transmembrane region" description="Helical" evidence="1">
    <location>
        <begin position="70"/>
        <end position="101"/>
    </location>
</feature>
<gene>
    <name evidence="2" type="ORF">SDC9_132864</name>
</gene>
<keyword evidence="1" id="KW-0472">Membrane</keyword>
<protein>
    <submittedName>
        <fullName evidence="2">Uncharacterized protein</fullName>
    </submittedName>
</protein>
<name>A0A645DB31_9ZZZZ</name>